<dbReference type="InterPro" id="IPR052954">
    <property type="entry name" value="GPCR-Ligand_Int"/>
</dbReference>
<evidence type="ECO:0000259" key="7">
    <source>
        <dbReference type="PROSITE" id="PS50262"/>
    </source>
</evidence>
<proteinExistence type="predicted"/>
<dbReference type="InterPro" id="IPR017452">
    <property type="entry name" value="GPCR_Rhodpsn_7TM"/>
</dbReference>
<feature type="transmembrane region" description="Helical" evidence="6">
    <location>
        <begin position="122"/>
        <end position="140"/>
    </location>
</feature>
<dbReference type="PANTHER" id="PTHR46641">
    <property type="entry name" value="FMRFAMIDE RECEPTOR-RELATED"/>
    <property type="match status" value="1"/>
</dbReference>
<dbReference type="GeneID" id="106063027"/>
<evidence type="ECO:0000256" key="4">
    <source>
        <dbReference type="ARBA" id="ARBA00023136"/>
    </source>
</evidence>
<protein>
    <submittedName>
        <fullName evidence="9 10">Green-sensitive opsin-like</fullName>
    </submittedName>
</protein>
<evidence type="ECO:0000313" key="10">
    <source>
        <dbReference type="RefSeq" id="XP_055860411.1"/>
    </source>
</evidence>
<keyword evidence="8" id="KW-1185">Reference proteome</keyword>
<evidence type="ECO:0000256" key="6">
    <source>
        <dbReference type="SAM" id="Phobius"/>
    </source>
</evidence>
<feature type="region of interest" description="Disordered" evidence="5">
    <location>
        <begin position="379"/>
        <end position="437"/>
    </location>
</feature>
<evidence type="ECO:0000313" key="9">
    <source>
        <dbReference type="RefSeq" id="XP_055860410.1"/>
    </source>
</evidence>
<dbReference type="InterPro" id="IPR000276">
    <property type="entry name" value="GPCR_Rhodpsn"/>
</dbReference>
<feature type="domain" description="G-protein coupled receptors family 1 profile" evidence="7">
    <location>
        <begin position="64"/>
        <end position="322"/>
    </location>
</feature>
<dbReference type="RefSeq" id="XP_055860410.1">
    <property type="nucleotide sequence ID" value="XM_056004435.1"/>
</dbReference>
<keyword evidence="3 6" id="KW-1133">Transmembrane helix</keyword>
<dbReference type="OMA" id="MCEELNG"/>
<comment type="subcellular location">
    <subcellularLocation>
        <location evidence="1">Membrane</location>
    </subcellularLocation>
</comment>
<feature type="transmembrane region" description="Helical" evidence="6">
    <location>
        <begin position="161"/>
        <end position="184"/>
    </location>
</feature>
<evidence type="ECO:0000256" key="3">
    <source>
        <dbReference type="ARBA" id="ARBA00022989"/>
    </source>
</evidence>
<sequence length="437" mass="50763">MYEAKTLSYLIGSQAPLPSTTSVGSEVHDVTGSPSPNFSMTSSDVADALNDVYFWVILAFGFPGNLLAFGTILTMKPRLRFTVYVAALALVDNVCLAIKVVYFNLNSYQVDIGDVGCQLMQYFGTFTGQWANWLLVMMTTERLVDFTMPLLSRRINKRHYLIINAIIIALLLGVNGTSFKIYYFDRETRKCSDSYTRESTMYDFVYINAIVEMVVYSLLPVLCLSIMSCLIIRRLYTSVNNIERRFSIQMPALIKRKRYNQNITVTTIVACVIFSLLVTPRPLYYFVEMKWDEVKQKSYSRLLEQIFFAMSDSCHAVNFYIYFLSNRLFRRRLLELAKKAFMYISDFLQVKCHGLTRQNTLGSVMEVWTIEQGTYTRRNSQQQETYTRRNSQQQGTYTRRNSQQQGTYTRRNSQQQGTYTRRNSQQQGTYTRRNSQL</sequence>
<evidence type="ECO:0000256" key="5">
    <source>
        <dbReference type="SAM" id="MobiDB-lite"/>
    </source>
</evidence>
<dbReference type="Pfam" id="PF00001">
    <property type="entry name" value="7tm_1"/>
    <property type="match status" value="1"/>
</dbReference>
<feature type="transmembrane region" description="Helical" evidence="6">
    <location>
        <begin position="81"/>
        <end position="102"/>
    </location>
</feature>
<keyword evidence="2 6" id="KW-0812">Transmembrane</keyword>
<evidence type="ECO:0000256" key="1">
    <source>
        <dbReference type="ARBA" id="ARBA00004370"/>
    </source>
</evidence>
<reference evidence="9 10" key="1">
    <citation type="submission" date="2025-04" db="UniProtKB">
        <authorList>
            <consortium name="RefSeq"/>
        </authorList>
    </citation>
    <scope>IDENTIFICATION</scope>
</reference>
<dbReference type="Gene3D" id="1.20.1070.10">
    <property type="entry name" value="Rhodopsin 7-helix transmembrane proteins"/>
    <property type="match status" value="1"/>
</dbReference>
<dbReference type="PROSITE" id="PS50262">
    <property type="entry name" value="G_PROTEIN_RECEP_F1_2"/>
    <property type="match status" value="1"/>
</dbReference>
<dbReference type="SUPFAM" id="SSF81321">
    <property type="entry name" value="Family A G protein-coupled receptor-like"/>
    <property type="match status" value="1"/>
</dbReference>
<dbReference type="RefSeq" id="XP_055860411.1">
    <property type="nucleotide sequence ID" value="XM_056004436.1"/>
</dbReference>
<dbReference type="GO" id="GO:0016020">
    <property type="term" value="C:membrane"/>
    <property type="evidence" value="ECO:0007669"/>
    <property type="project" value="UniProtKB-SubCell"/>
</dbReference>
<dbReference type="OrthoDB" id="9990906at2759"/>
<dbReference type="AlphaFoldDB" id="A0A9W2YCW3"/>
<keyword evidence="4 6" id="KW-0472">Membrane</keyword>
<feature type="transmembrane region" description="Helical" evidence="6">
    <location>
        <begin position="263"/>
        <end position="286"/>
    </location>
</feature>
<evidence type="ECO:0000313" key="8">
    <source>
        <dbReference type="Proteomes" id="UP001165740"/>
    </source>
</evidence>
<dbReference type="PANTHER" id="PTHR46641:SF2">
    <property type="entry name" value="FMRFAMIDE RECEPTOR"/>
    <property type="match status" value="1"/>
</dbReference>
<dbReference type="GO" id="GO:0004930">
    <property type="term" value="F:G protein-coupled receptor activity"/>
    <property type="evidence" value="ECO:0007669"/>
    <property type="project" value="InterPro"/>
</dbReference>
<feature type="transmembrane region" description="Helical" evidence="6">
    <location>
        <begin position="204"/>
        <end position="232"/>
    </location>
</feature>
<feature type="transmembrane region" description="Helical" evidence="6">
    <location>
        <begin position="306"/>
        <end position="324"/>
    </location>
</feature>
<gene>
    <name evidence="9 10" type="primary">LOC106063027</name>
</gene>
<organism evidence="8 9">
    <name type="scientific">Biomphalaria glabrata</name>
    <name type="common">Bloodfluke planorb</name>
    <name type="synonym">Freshwater snail</name>
    <dbReference type="NCBI Taxonomy" id="6526"/>
    <lineage>
        <taxon>Eukaryota</taxon>
        <taxon>Metazoa</taxon>
        <taxon>Spiralia</taxon>
        <taxon>Lophotrochozoa</taxon>
        <taxon>Mollusca</taxon>
        <taxon>Gastropoda</taxon>
        <taxon>Heterobranchia</taxon>
        <taxon>Euthyneura</taxon>
        <taxon>Panpulmonata</taxon>
        <taxon>Hygrophila</taxon>
        <taxon>Lymnaeoidea</taxon>
        <taxon>Planorbidae</taxon>
        <taxon>Biomphalaria</taxon>
    </lineage>
</organism>
<evidence type="ECO:0000256" key="2">
    <source>
        <dbReference type="ARBA" id="ARBA00022692"/>
    </source>
</evidence>
<feature type="transmembrane region" description="Helical" evidence="6">
    <location>
        <begin position="52"/>
        <end position="74"/>
    </location>
</feature>
<dbReference type="Proteomes" id="UP001165740">
    <property type="component" value="Chromosome 11"/>
</dbReference>
<accession>A0A9W2YCW3</accession>
<name>A0A9W2YCW3_BIOGL</name>